<dbReference type="Gene3D" id="3.90.550.10">
    <property type="entry name" value="Spore Coat Polysaccharide Biosynthesis Protein SpsA, Chain A"/>
    <property type="match status" value="1"/>
</dbReference>
<dbReference type="InterPro" id="IPR029044">
    <property type="entry name" value="Nucleotide-diphossugar_trans"/>
</dbReference>
<feature type="domain" description="MobA-like NTP transferase" evidence="4">
    <location>
        <begin position="10"/>
        <end position="126"/>
    </location>
</feature>
<dbReference type="GO" id="GO:0016779">
    <property type="term" value="F:nucleotidyltransferase activity"/>
    <property type="evidence" value="ECO:0007669"/>
    <property type="project" value="UniProtKB-KW"/>
</dbReference>
<dbReference type="RefSeq" id="WP_273249325.1">
    <property type="nucleotide sequence ID" value="NZ_VENJ01000010.1"/>
</dbReference>
<dbReference type="PANTHER" id="PTHR43584">
    <property type="entry name" value="NUCLEOTIDYL TRANSFERASE"/>
    <property type="match status" value="1"/>
</dbReference>
<dbReference type="EMBL" id="VENJ01000010">
    <property type="protein sequence ID" value="MTJ04630.1"/>
    <property type="molecule type" value="Genomic_DNA"/>
</dbReference>
<dbReference type="Proteomes" id="UP000483078">
    <property type="component" value="Unassembled WGS sequence"/>
</dbReference>
<sequence length="230" mass="24339">MRDRPDAVMLFAAGFGTRMRPLTDDRPKPLISVAGRALIDHALDIVEDYGASRVVVNAHYMADMLAAHLSGRDVALSHETPSILDTGGGLRRAQPLLGPGPVLTMNSDAVWRGENPLRLASQAWDGAQMDALLLCLPAARATGHDGPGDFTLGANGRLMRGGDLVFTGVQVIRPEILSDIPAAAFSLNVVWDRLAHAGRLFGATYTGDWCDVGHPGGIALAERMIGGADV</sequence>
<organism evidence="5 6">
    <name type="scientific">Sediminimonas qiaohouensis</name>
    <dbReference type="NCBI Taxonomy" id="552061"/>
    <lineage>
        <taxon>Bacteria</taxon>
        <taxon>Pseudomonadati</taxon>
        <taxon>Pseudomonadota</taxon>
        <taxon>Alphaproteobacteria</taxon>
        <taxon>Rhodobacterales</taxon>
        <taxon>Roseobacteraceae</taxon>
        <taxon>Sediminimonas</taxon>
    </lineage>
</organism>
<evidence type="ECO:0000259" key="4">
    <source>
        <dbReference type="Pfam" id="PF12804"/>
    </source>
</evidence>
<dbReference type="SUPFAM" id="SSF53448">
    <property type="entry name" value="Nucleotide-diphospho-sugar transferases"/>
    <property type="match status" value="1"/>
</dbReference>
<accession>A0A7C9HB35</accession>
<dbReference type="InterPro" id="IPR050065">
    <property type="entry name" value="GlmU-like"/>
</dbReference>
<proteinExistence type="predicted"/>
<protein>
    <submittedName>
        <fullName evidence="5">Nucleotidyltransferase family protein</fullName>
    </submittedName>
</protein>
<evidence type="ECO:0000256" key="1">
    <source>
        <dbReference type="ARBA" id="ARBA00022679"/>
    </source>
</evidence>
<gene>
    <name evidence="5" type="ORF">FH759_08055</name>
</gene>
<evidence type="ECO:0000313" key="5">
    <source>
        <dbReference type="EMBL" id="MTJ04630.1"/>
    </source>
</evidence>
<evidence type="ECO:0000313" key="6">
    <source>
        <dbReference type="Proteomes" id="UP000483078"/>
    </source>
</evidence>
<evidence type="ECO:0000256" key="3">
    <source>
        <dbReference type="ARBA" id="ARBA00022842"/>
    </source>
</evidence>
<dbReference type="AlphaFoldDB" id="A0A7C9HB35"/>
<dbReference type="InterPro" id="IPR025877">
    <property type="entry name" value="MobA-like_NTP_Trfase"/>
</dbReference>
<dbReference type="CDD" id="cd06422">
    <property type="entry name" value="NTP_transferase_like_1"/>
    <property type="match status" value="1"/>
</dbReference>
<evidence type="ECO:0000256" key="2">
    <source>
        <dbReference type="ARBA" id="ARBA00022695"/>
    </source>
</evidence>
<keyword evidence="1 5" id="KW-0808">Transferase</keyword>
<dbReference type="PANTHER" id="PTHR43584:SF8">
    <property type="entry name" value="N-ACETYLMURAMATE ALPHA-1-PHOSPHATE URIDYLYLTRANSFERASE"/>
    <property type="match status" value="1"/>
</dbReference>
<name>A0A7C9HB35_9RHOB</name>
<comment type="caution">
    <text evidence="5">The sequence shown here is derived from an EMBL/GenBank/DDBJ whole genome shotgun (WGS) entry which is preliminary data.</text>
</comment>
<reference evidence="5 6" key="1">
    <citation type="submission" date="2019-06" db="EMBL/GenBank/DDBJ databases">
        <title>Enrichment of Autotrophic Halophilic Microorganisms from Red Sea Brine Pool Using Microbial Electrosynthesis System.</title>
        <authorList>
            <person name="Alqahtani M.F."/>
            <person name="Bajracharya S."/>
            <person name="Katuri K.P."/>
            <person name="Ali M."/>
            <person name="Saikaly P.E."/>
        </authorList>
    </citation>
    <scope>NUCLEOTIDE SEQUENCE [LARGE SCALE GENOMIC DNA]</scope>
    <source>
        <strain evidence="5">MES6</strain>
    </source>
</reference>
<keyword evidence="3" id="KW-0460">Magnesium</keyword>
<dbReference type="Pfam" id="PF12804">
    <property type="entry name" value="NTP_transf_3"/>
    <property type="match status" value="1"/>
</dbReference>
<keyword evidence="2" id="KW-0548">Nucleotidyltransferase</keyword>